<accession>A0ABN1IMK4</accession>
<dbReference type="EMBL" id="BAAACF010000001">
    <property type="protein sequence ID" value="GAA0717509.1"/>
    <property type="molecule type" value="Genomic_DNA"/>
</dbReference>
<dbReference type="Proteomes" id="UP001500339">
    <property type="component" value="Unassembled WGS sequence"/>
</dbReference>
<dbReference type="PROSITE" id="PS51832">
    <property type="entry name" value="HD_GYP"/>
    <property type="match status" value="1"/>
</dbReference>
<comment type="caution">
    <text evidence="3">The sequence shown here is derived from an EMBL/GenBank/DDBJ whole genome shotgun (WGS) entry which is preliminary data.</text>
</comment>
<proteinExistence type="predicted"/>
<dbReference type="InterPro" id="IPR006674">
    <property type="entry name" value="HD_domain"/>
</dbReference>
<evidence type="ECO:0000313" key="3">
    <source>
        <dbReference type="EMBL" id="GAA0717509.1"/>
    </source>
</evidence>
<evidence type="ECO:0000259" key="1">
    <source>
        <dbReference type="PROSITE" id="PS51831"/>
    </source>
</evidence>
<dbReference type="RefSeq" id="WP_343765774.1">
    <property type="nucleotide sequence ID" value="NZ_BAAACF010000001.1"/>
</dbReference>
<dbReference type="PANTHER" id="PTHR43155:SF1">
    <property type="entry name" value="3'3'-CGAMP-SPECIFIC PHOSPHODIESTERASE 1"/>
    <property type="match status" value="1"/>
</dbReference>
<feature type="domain" description="HD" evidence="1">
    <location>
        <begin position="247"/>
        <end position="369"/>
    </location>
</feature>
<dbReference type="Pfam" id="PF01966">
    <property type="entry name" value="HD"/>
    <property type="match status" value="1"/>
</dbReference>
<feature type="domain" description="HD-GYP" evidence="2">
    <location>
        <begin position="225"/>
        <end position="414"/>
    </location>
</feature>
<dbReference type="InterPro" id="IPR003607">
    <property type="entry name" value="HD/PDEase_dom"/>
</dbReference>
<evidence type="ECO:0000313" key="4">
    <source>
        <dbReference type="Proteomes" id="UP001500339"/>
    </source>
</evidence>
<dbReference type="SMART" id="SM00471">
    <property type="entry name" value="HDc"/>
    <property type="match status" value="2"/>
</dbReference>
<keyword evidence="4" id="KW-1185">Reference proteome</keyword>
<reference evidence="3 4" key="1">
    <citation type="journal article" date="2019" name="Int. J. Syst. Evol. Microbiol.">
        <title>The Global Catalogue of Microorganisms (GCM) 10K type strain sequencing project: providing services to taxonomists for standard genome sequencing and annotation.</title>
        <authorList>
            <consortium name="The Broad Institute Genomics Platform"/>
            <consortium name="The Broad Institute Genome Sequencing Center for Infectious Disease"/>
            <person name="Wu L."/>
            <person name="Ma J."/>
        </authorList>
    </citation>
    <scope>NUCLEOTIDE SEQUENCE [LARGE SCALE GENOMIC DNA]</scope>
    <source>
        <strain evidence="3 4">JCM 1405</strain>
    </source>
</reference>
<dbReference type="Gene3D" id="1.10.3210.10">
    <property type="entry name" value="Hypothetical protein af1432"/>
    <property type="match status" value="2"/>
</dbReference>
<sequence>MEISLNKVIRAISIALDLSQMSSVDGTNIIEEVSNINYTKHNFMNHSLRTCYVALEIGRELNLPENTLQMVYISSLLHDIGATNFFNISHYSHDFIYEHSVIGSKITKDFPLLNGLSNIILCHHENFDGSGALKLSGNSIPIESQLIRIADLIELNFNEAKPSLVQKDRIIKWIREYSDKIYSSEIKDAFLRCSKKDAFWFNLENLNSMGFILDSVAPKINQTINLAQLEKIAYIFSNIIDNKNNHTASHSVSIADLAYNLSKSINYDEEKCRKMKIAGLLHDIGKLAIPVKILNKASGLSPDEFKIIKSHVYYSKIILDRIQDIPDISNWACNHHEKLNGTGYPRALRAEDLSEESRIMAICDIFQALTENRPYKNGFSIEKAIRIMDEMCNKNLICPYALGNLKKLIGYNGI</sequence>
<dbReference type="SUPFAM" id="SSF109604">
    <property type="entry name" value="HD-domain/PDEase-like"/>
    <property type="match status" value="2"/>
</dbReference>
<dbReference type="NCBIfam" id="TIGR00277">
    <property type="entry name" value="HDIG"/>
    <property type="match status" value="1"/>
</dbReference>
<gene>
    <name evidence="3" type="ORF">GCM10008905_03230</name>
</gene>
<dbReference type="InterPro" id="IPR037522">
    <property type="entry name" value="HD_GYP_dom"/>
</dbReference>
<dbReference type="CDD" id="cd00077">
    <property type="entry name" value="HDc"/>
    <property type="match status" value="2"/>
</dbReference>
<dbReference type="Pfam" id="PF13487">
    <property type="entry name" value="HD_5"/>
    <property type="match status" value="1"/>
</dbReference>
<protein>
    <submittedName>
        <fullName evidence="3">HD domain-containing protein</fullName>
    </submittedName>
</protein>
<organism evidence="3 4">
    <name type="scientific">Clostridium malenominatum</name>
    <dbReference type="NCBI Taxonomy" id="1539"/>
    <lineage>
        <taxon>Bacteria</taxon>
        <taxon>Bacillati</taxon>
        <taxon>Bacillota</taxon>
        <taxon>Clostridia</taxon>
        <taxon>Eubacteriales</taxon>
        <taxon>Clostridiaceae</taxon>
        <taxon>Clostridium</taxon>
    </lineage>
</organism>
<evidence type="ECO:0000259" key="2">
    <source>
        <dbReference type="PROSITE" id="PS51832"/>
    </source>
</evidence>
<name>A0ABN1IMK4_9CLOT</name>
<dbReference type="PANTHER" id="PTHR43155">
    <property type="entry name" value="CYCLIC DI-GMP PHOSPHODIESTERASE PA4108-RELATED"/>
    <property type="match status" value="1"/>
</dbReference>
<dbReference type="PROSITE" id="PS51831">
    <property type="entry name" value="HD"/>
    <property type="match status" value="1"/>
</dbReference>
<dbReference type="InterPro" id="IPR006675">
    <property type="entry name" value="HDIG_dom"/>
</dbReference>